<name>A0A0P1AW46_PLAHL</name>
<evidence type="ECO:0000313" key="1">
    <source>
        <dbReference type="EMBL" id="CEG44856.1"/>
    </source>
</evidence>
<dbReference type="GeneID" id="36396243"/>
<dbReference type="RefSeq" id="XP_024581225.1">
    <property type="nucleotide sequence ID" value="XM_024731004.1"/>
</dbReference>
<accession>A0A0P1AW46</accession>
<reference evidence="2" key="1">
    <citation type="submission" date="2014-09" db="EMBL/GenBank/DDBJ databases">
        <authorList>
            <person name="Sharma Rahul"/>
            <person name="Thines Marco"/>
        </authorList>
    </citation>
    <scope>NUCLEOTIDE SEQUENCE [LARGE SCALE GENOMIC DNA]</scope>
</reference>
<keyword evidence="2" id="KW-1185">Reference proteome</keyword>
<dbReference type="EMBL" id="CCYD01001336">
    <property type="protein sequence ID" value="CEG44856.1"/>
    <property type="molecule type" value="Genomic_DNA"/>
</dbReference>
<evidence type="ECO:0000313" key="2">
    <source>
        <dbReference type="Proteomes" id="UP000054928"/>
    </source>
</evidence>
<protein>
    <submittedName>
        <fullName evidence="1">Uncharacterized protein</fullName>
    </submittedName>
</protein>
<sequence length="93" mass="10420">MGAYGCGYDELYLQSTTFTQHHVDSLDMFQSTVLYMAEMFNGQKTDAHGADALYTEMDRCKLLVELAIKPTLILSYGQYFQFGVASNVSSAIR</sequence>
<organism evidence="1 2">
    <name type="scientific">Plasmopara halstedii</name>
    <name type="common">Downy mildew of sunflower</name>
    <dbReference type="NCBI Taxonomy" id="4781"/>
    <lineage>
        <taxon>Eukaryota</taxon>
        <taxon>Sar</taxon>
        <taxon>Stramenopiles</taxon>
        <taxon>Oomycota</taxon>
        <taxon>Peronosporomycetes</taxon>
        <taxon>Peronosporales</taxon>
        <taxon>Peronosporaceae</taxon>
        <taxon>Plasmopara</taxon>
    </lineage>
</organism>
<proteinExistence type="predicted"/>
<dbReference type="Proteomes" id="UP000054928">
    <property type="component" value="Unassembled WGS sequence"/>
</dbReference>
<dbReference type="AlphaFoldDB" id="A0A0P1AW46"/>